<accession>A0A834TWU7</accession>
<sequence>MKRPRMVKKEEKRESRDFGSEFGSAEKDSGRVWSTWEELYSSWAWQSNVVDEQMSWGSVWLPVWDLDIVGEAFDALYSDVVWDDDIWDLRNQIPYPYM</sequence>
<gene>
    <name evidence="2" type="ORF">G2W53_018979</name>
</gene>
<feature type="region of interest" description="Disordered" evidence="1">
    <location>
        <begin position="1"/>
        <end position="29"/>
    </location>
</feature>
<organism evidence="2 3">
    <name type="scientific">Senna tora</name>
    <dbReference type="NCBI Taxonomy" id="362788"/>
    <lineage>
        <taxon>Eukaryota</taxon>
        <taxon>Viridiplantae</taxon>
        <taxon>Streptophyta</taxon>
        <taxon>Embryophyta</taxon>
        <taxon>Tracheophyta</taxon>
        <taxon>Spermatophyta</taxon>
        <taxon>Magnoliopsida</taxon>
        <taxon>eudicotyledons</taxon>
        <taxon>Gunneridae</taxon>
        <taxon>Pentapetalae</taxon>
        <taxon>rosids</taxon>
        <taxon>fabids</taxon>
        <taxon>Fabales</taxon>
        <taxon>Fabaceae</taxon>
        <taxon>Caesalpinioideae</taxon>
        <taxon>Cassia clade</taxon>
        <taxon>Senna</taxon>
    </lineage>
</organism>
<dbReference type="OrthoDB" id="1075193at2759"/>
<evidence type="ECO:0000313" key="2">
    <source>
        <dbReference type="EMBL" id="KAF7827815.1"/>
    </source>
</evidence>
<reference evidence="2" key="1">
    <citation type="submission" date="2020-09" db="EMBL/GenBank/DDBJ databases">
        <title>Genome-Enabled Discovery of Anthraquinone Biosynthesis in Senna tora.</title>
        <authorList>
            <person name="Kang S.-H."/>
            <person name="Pandey R.P."/>
            <person name="Lee C.-M."/>
            <person name="Sim J.-S."/>
            <person name="Jeong J.-T."/>
            <person name="Choi B.-S."/>
            <person name="Jung M."/>
            <person name="Ginzburg D."/>
            <person name="Zhao K."/>
            <person name="Won S.Y."/>
            <person name="Oh T.-J."/>
            <person name="Yu Y."/>
            <person name="Kim N.-H."/>
            <person name="Lee O.R."/>
            <person name="Lee T.-H."/>
            <person name="Bashyal P."/>
            <person name="Kim T.-S."/>
            <person name="Lee W.-H."/>
            <person name="Kawkins C."/>
            <person name="Kim C.-K."/>
            <person name="Kim J.S."/>
            <person name="Ahn B.O."/>
            <person name="Rhee S.Y."/>
            <person name="Sohng J.K."/>
        </authorList>
    </citation>
    <scope>NUCLEOTIDE SEQUENCE</scope>
    <source>
        <tissue evidence="2">Leaf</tissue>
    </source>
</reference>
<dbReference type="EMBL" id="JAAIUW010000006">
    <property type="protein sequence ID" value="KAF7827815.1"/>
    <property type="molecule type" value="Genomic_DNA"/>
</dbReference>
<keyword evidence="3" id="KW-1185">Reference proteome</keyword>
<dbReference type="AlphaFoldDB" id="A0A834TWU7"/>
<name>A0A834TWU7_9FABA</name>
<proteinExistence type="predicted"/>
<evidence type="ECO:0000256" key="1">
    <source>
        <dbReference type="SAM" id="MobiDB-lite"/>
    </source>
</evidence>
<feature type="compositionally biased region" description="Basic and acidic residues" evidence="1">
    <location>
        <begin position="7"/>
        <end position="29"/>
    </location>
</feature>
<dbReference type="Proteomes" id="UP000634136">
    <property type="component" value="Unassembled WGS sequence"/>
</dbReference>
<evidence type="ECO:0000313" key="3">
    <source>
        <dbReference type="Proteomes" id="UP000634136"/>
    </source>
</evidence>
<comment type="caution">
    <text evidence="2">The sequence shown here is derived from an EMBL/GenBank/DDBJ whole genome shotgun (WGS) entry which is preliminary data.</text>
</comment>
<protein>
    <submittedName>
        <fullName evidence="2">Uncharacterized protein</fullName>
    </submittedName>
</protein>